<evidence type="ECO:0000313" key="4">
    <source>
        <dbReference type="Proteomes" id="UP000251891"/>
    </source>
</evidence>
<dbReference type="InterPro" id="IPR047952">
    <property type="entry name" value="Transpos_IS4"/>
</dbReference>
<keyword evidence="4" id="KW-1185">Reference proteome</keyword>
<dbReference type="Proteomes" id="UP000251891">
    <property type="component" value="Unassembled WGS sequence"/>
</dbReference>
<accession>A0A365GUY5</accession>
<dbReference type="GO" id="GO:0006313">
    <property type="term" value="P:DNA transposition"/>
    <property type="evidence" value="ECO:0007669"/>
    <property type="project" value="InterPro"/>
</dbReference>
<proteinExistence type="predicted"/>
<dbReference type="SUPFAM" id="SSF53098">
    <property type="entry name" value="Ribonuclease H-like"/>
    <property type="match status" value="1"/>
</dbReference>
<dbReference type="GO" id="GO:0004803">
    <property type="term" value="F:transposase activity"/>
    <property type="evidence" value="ECO:0007669"/>
    <property type="project" value="InterPro"/>
</dbReference>
<evidence type="ECO:0000259" key="2">
    <source>
        <dbReference type="Pfam" id="PF13006"/>
    </source>
</evidence>
<dbReference type="GO" id="GO:0003677">
    <property type="term" value="F:DNA binding"/>
    <property type="evidence" value="ECO:0007669"/>
    <property type="project" value="InterPro"/>
</dbReference>
<dbReference type="RefSeq" id="WP_111872330.1">
    <property type="nucleotide sequence ID" value="NZ_QLYX01000037.1"/>
</dbReference>
<gene>
    <name evidence="3" type="ORF">DPM19_34635</name>
</gene>
<name>A0A365GUY5_9ACTN</name>
<dbReference type="AlphaFoldDB" id="A0A365GUY5"/>
<dbReference type="Pfam" id="PF13006">
    <property type="entry name" value="Nterm_IS4"/>
    <property type="match status" value="1"/>
</dbReference>
<feature type="domain" description="Transposase IS4 N-terminal" evidence="2">
    <location>
        <begin position="23"/>
        <end position="120"/>
    </location>
</feature>
<dbReference type="OrthoDB" id="477305at2"/>
<dbReference type="Pfam" id="PF01609">
    <property type="entry name" value="DDE_Tnp_1"/>
    <property type="match status" value="1"/>
</dbReference>
<evidence type="ECO:0000313" key="3">
    <source>
        <dbReference type="EMBL" id="RAY10617.1"/>
    </source>
</evidence>
<feature type="domain" description="Transposase IS4-like" evidence="1">
    <location>
        <begin position="142"/>
        <end position="378"/>
    </location>
</feature>
<dbReference type="EMBL" id="QLYX01000037">
    <property type="protein sequence ID" value="RAY10617.1"/>
    <property type="molecule type" value="Genomic_DNA"/>
</dbReference>
<dbReference type="PANTHER" id="PTHR37529:SF1">
    <property type="entry name" value="TRANSPOSASE INSG FOR INSERTION SEQUENCE ELEMENT IS4-RELATED"/>
    <property type="match status" value="1"/>
</dbReference>
<dbReference type="PANTHER" id="PTHR37529">
    <property type="entry name" value="TRANSPOSASE INSG FOR INSERTION SEQUENCE ELEMENT IS4-RELATED"/>
    <property type="match status" value="1"/>
</dbReference>
<dbReference type="InterPro" id="IPR002559">
    <property type="entry name" value="Transposase_11"/>
</dbReference>
<dbReference type="InterPro" id="IPR012337">
    <property type="entry name" value="RNaseH-like_sf"/>
</dbReference>
<dbReference type="NCBIfam" id="NF033592">
    <property type="entry name" value="transpos_IS4_1"/>
    <property type="match status" value="1"/>
</dbReference>
<organism evidence="3 4">
    <name type="scientific">Actinomadura craniellae</name>
    <dbReference type="NCBI Taxonomy" id="2231787"/>
    <lineage>
        <taxon>Bacteria</taxon>
        <taxon>Bacillati</taxon>
        <taxon>Actinomycetota</taxon>
        <taxon>Actinomycetes</taxon>
        <taxon>Streptosporangiales</taxon>
        <taxon>Thermomonosporaceae</taxon>
        <taxon>Actinomadura</taxon>
    </lineage>
</organism>
<evidence type="ECO:0000259" key="1">
    <source>
        <dbReference type="Pfam" id="PF01609"/>
    </source>
</evidence>
<sequence>MARIGQVKVADSDSSSVRLTDRISLGVLAEAVPRDVIEDVLDETGRREQRSRLLPAHVMVRFCVAMCLFFDDDYEEVMRKLVGSLKSMGSWRGDWRVPSTSAITQARQRLGVEPMRELFEQTAAPVAYRGTKGAWLGSWRLMSIDGFMLDVPDTEENAAEFGRKSNGVKSSAFPQVLTVALGECGSHAIVGAAIGPCNGDERALAGRLLPRLEPDMLVTADRNFYSFDLWGKFLGSGADLLWRVRANLALPVLRWLPDGSHLSMAINPKIRRSQREDLIERAKSGAEIDPDEGHLIRVVEYDVPDREGDGSGGSICVITSILDPREATAEELAAVYHERWEHEGLIDEIKTHQRGPARILRSKSPAMVYQEIWAFLLAHHGVRRLMCRAADEIGEDPDRLSFMRSLRVVRRHITGQADFSP</sequence>
<dbReference type="InterPro" id="IPR024473">
    <property type="entry name" value="Transposases_IS4_N"/>
</dbReference>
<comment type="caution">
    <text evidence="3">The sequence shown here is derived from an EMBL/GenBank/DDBJ whole genome shotgun (WGS) entry which is preliminary data.</text>
</comment>
<protein>
    <submittedName>
        <fullName evidence="3">IS4 family transposase</fullName>
    </submittedName>
</protein>
<reference evidence="3 4" key="1">
    <citation type="submission" date="2018-06" db="EMBL/GenBank/DDBJ databases">
        <title>Actinomadura craniellae sp. nov. isolated from marine sponge Craniella sp.</title>
        <authorList>
            <person name="Li L."/>
            <person name="Xu Q.H."/>
            <person name="Lin H.W."/>
            <person name="Lu Y.H."/>
        </authorList>
    </citation>
    <scope>NUCLEOTIDE SEQUENCE [LARGE SCALE GENOMIC DNA]</scope>
    <source>
        <strain evidence="3 4">LHW63021</strain>
    </source>
</reference>